<name>A0A381PV34_9ZZZZ</name>
<dbReference type="InterPro" id="IPR011055">
    <property type="entry name" value="Dup_hybrid_motif"/>
</dbReference>
<dbReference type="PANTHER" id="PTHR21666:SF270">
    <property type="entry name" value="MUREIN HYDROLASE ACTIVATOR ENVC"/>
    <property type="match status" value="1"/>
</dbReference>
<dbReference type="SUPFAM" id="SSF51261">
    <property type="entry name" value="Duplicated hybrid motif"/>
    <property type="match status" value="1"/>
</dbReference>
<dbReference type="Pfam" id="PF01551">
    <property type="entry name" value="Peptidase_M23"/>
    <property type="match status" value="1"/>
</dbReference>
<sequence>MTNERWTFVCVSEAERPVRQFSVSVGALPYVPSLVAAAVTVLAALIMIVAIDGLSRVEVLKLRGEKAVISQEVESIRTRVAQMEGSIDEFIETDERFRLIAGLNPIDAEIFEVGVGGPGMATPESTPMWETDPLTAEALFATSYDLSALERRASLLSESMAAALESLVANYALLEATPSIVPTAGQGIEMVSSTFSEARLHPISNEELPHIGLDFSALTGTPILAAAKGVVSYAGWKSGYGNTVEVDHGFGIMTRYAHSDRNLVEPGQVVARGEILAQVGSTGRATASHLHYEVWKDGVAEDPRDYILNGVIP</sequence>
<dbReference type="PANTHER" id="PTHR21666">
    <property type="entry name" value="PEPTIDASE-RELATED"/>
    <property type="match status" value="1"/>
</dbReference>
<evidence type="ECO:0000259" key="2">
    <source>
        <dbReference type="Pfam" id="PF01551"/>
    </source>
</evidence>
<dbReference type="InterPro" id="IPR050570">
    <property type="entry name" value="Cell_wall_metabolism_enzyme"/>
</dbReference>
<dbReference type="Gene3D" id="2.70.70.10">
    <property type="entry name" value="Glucose Permease (Domain IIA)"/>
    <property type="match status" value="1"/>
</dbReference>
<keyword evidence="1" id="KW-0472">Membrane</keyword>
<gene>
    <name evidence="3" type="ORF">METZ01_LOCUS23780</name>
</gene>
<organism evidence="3">
    <name type="scientific">marine metagenome</name>
    <dbReference type="NCBI Taxonomy" id="408172"/>
    <lineage>
        <taxon>unclassified sequences</taxon>
        <taxon>metagenomes</taxon>
        <taxon>ecological metagenomes</taxon>
    </lineage>
</organism>
<keyword evidence="1" id="KW-0812">Transmembrane</keyword>
<proteinExistence type="predicted"/>
<dbReference type="AlphaFoldDB" id="A0A381PV34"/>
<evidence type="ECO:0000313" key="3">
    <source>
        <dbReference type="EMBL" id="SUZ70926.1"/>
    </source>
</evidence>
<dbReference type="EMBL" id="UINC01001105">
    <property type="protein sequence ID" value="SUZ70926.1"/>
    <property type="molecule type" value="Genomic_DNA"/>
</dbReference>
<dbReference type="InterPro" id="IPR016047">
    <property type="entry name" value="M23ase_b-sheet_dom"/>
</dbReference>
<evidence type="ECO:0000256" key="1">
    <source>
        <dbReference type="SAM" id="Phobius"/>
    </source>
</evidence>
<feature type="domain" description="M23ase beta-sheet core" evidence="2">
    <location>
        <begin position="209"/>
        <end position="303"/>
    </location>
</feature>
<protein>
    <recommendedName>
        <fullName evidence="2">M23ase beta-sheet core domain-containing protein</fullName>
    </recommendedName>
</protein>
<accession>A0A381PV34</accession>
<reference evidence="3" key="1">
    <citation type="submission" date="2018-05" db="EMBL/GenBank/DDBJ databases">
        <authorList>
            <person name="Lanie J.A."/>
            <person name="Ng W.-L."/>
            <person name="Kazmierczak K.M."/>
            <person name="Andrzejewski T.M."/>
            <person name="Davidsen T.M."/>
            <person name="Wayne K.J."/>
            <person name="Tettelin H."/>
            <person name="Glass J.I."/>
            <person name="Rusch D."/>
            <person name="Podicherti R."/>
            <person name="Tsui H.-C.T."/>
            <person name="Winkler M.E."/>
        </authorList>
    </citation>
    <scope>NUCLEOTIDE SEQUENCE</scope>
</reference>
<dbReference type="CDD" id="cd12797">
    <property type="entry name" value="M23_peptidase"/>
    <property type="match status" value="1"/>
</dbReference>
<dbReference type="GO" id="GO:0004222">
    <property type="term" value="F:metalloendopeptidase activity"/>
    <property type="evidence" value="ECO:0007669"/>
    <property type="project" value="TreeGrafter"/>
</dbReference>
<keyword evidence="1" id="KW-1133">Transmembrane helix</keyword>
<feature type="transmembrane region" description="Helical" evidence="1">
    <location>
        <begin position="30"/>
        <end position="51"/>
    </location>
</feature>